<evidence type="ECO:0000256" key="1">
    <source>
        <dbReference type="SAM" id="MobiDB-lite"/>
    </source>
</evidence>
<evidence type="ECO:0000313" key="3">
    <source>
        <dbReference type="Proteomes" id="UP001476798"/>
    </source>
</evidence>
<gene>
    <name evidence="2" type="ORF">GOODEAATRI_030344</name>
</gene>
<dbReference type="Proteomes" id="UP001476798">
    <property type="component" value="Unassembled WGS sequence"/>
</dbReference>
<feature type="non-terminal residue" evidence="2">
    <location>
        <position position="179"/>
    </location>
</feature>
<feature type="region of interest" description="Disordered" evidence="1">
    <location>
        <begin position="1"/>
        <end position="179"/>
    </location>
</feature>
<comment type="caution">
    <text evidence="2">The sequence shown here is derived from an EMBL/GenBank/DDBJ whole genome shotgun (WGS) entry which is preliminary data.</text>
</comment>
<sequence>MRRERKSELKQMAGGKDLSGDVGNRYDNAGHTGDDPTFSPPYRPSDASPSCPYPSLQTDLRALQLADLDLDSRPPPAAGQPANLPASQPRQLASPLQHQPVSQPTHPPAAQVDLTELSGPSGAKGVIIHPTSPRTPSLPKIKQPTDEQRPGSSKDRKSPLFSSPVTFPGFAWLQSGKHR</sequence>
<reference evidence="2 3" key="1">
    <citation type="submission" date="2021-06" db="EMBL/GenBank/DDBJ databases">
        <authorList>
            <person name="Palmer J.M."/>
        </authorList>
    </citation>
    <scope>NUCLEOTIDE SEQUENCE [LARGE SCALE GENOMIC DNA]</scope>
    <source>
        <strain evidence="2 3">GA_2019</strain>
        <tissue evidence="2">Muscle</tissue>
    </source>
</reference>
<name>A0ABV0P915_9TELE</name>
<organism evidence="2 3">
    <name type="scientific">Goodea atripinnis</name>
    <dbReference type="NCBI Taxonomy" id="208336"/>
    <lineage>
        <taxon>Eukaryota</taxon>
        <taxon>Metazoa</taxon>
        <taxon>Chordata</taxon>
        <taxon>Craniata</taxon>
        <taxon>Vertebrata</taxon>
        <taxon>Euteleostomi</taxon>
        <taxon>Actinopterygii</taxon>
        <taxon>Neopterygii</taxon>
        <taxon>Teleostei</taxon>
        <taxon>Neoteleostei</taxon>
        <taxon>Acanthomorphata</taxon>
        <taxon>Ovalentaria</taxon>
        <taxon>Atherinomorphae</taxon>
        <taxon>Cyprinodontiformes</taxon>
        <taxon>Goodeidae</taxon>
        <taxon>Goodea</taxon>
    </lineage>
</organism>
<feature type="compositionally biased region" description="Basic and acidic residues" evidence="1">
    <location>
        <begin position="143"/>
        <end position="158"/>
    </location>
</feature>
<dbReference type="EMBL" id="JAHRIO010064738">
    <property type="protein sequence ID" value="MEQ2179929.1"/>
    <property type="molecule type" value="Genomic_DNA"/>
</dbReference>
<feature type="compositionally biased region" description="Low complexity" evidence="1">
    <location>
        <begin position="56"/>
        <end position="67"/>
    </location>
</feature>
<keyword evidence="3" id="KW-1185">Reference proteome</keyword>
<evidence type="ECO:0000313" key="2">
    <source>
        <dbReference type="EMBL" id="MEQ2179929.1"/>
    </source>
</evidence>
<protein>
    <submittedName>
        <fullName evidence="2">Uncharacterized protein</fullName>
    </submittedName>
</protein>
<feature type="compositionally biased region" description="Polar residues" evidence="1">
    <location>
        <begin position="85"/>
        <end position="104"/>
    </location>
</feature>
<proteinExistence type="predicted"/>
<accession>A0ABV0P915</accession>